<dbReference type="PROSITE" id="PS01031">
    <property type="entry name" value="SHSP"/>
    <property type="match status" value="1"/>
</dbReference>
<evidence type="ECO:0000313" key="4">
    <source>
        <dbReference type="EMBL" id="SDW57884.1"/>
    </source>
</evidence>
<proteinExistence type="inferred from homology"/>
<dbReference type="Pfam" id="PF00011">
    <property type="entry name" value="HSP20"/>
    <property type="match status" value="1"/>
</dbReference>
<dbReference type="AlphaFoldDB" id="A0A1H2UQP6"/>
<evidence type="ECO:0000256" key="2">
    <source>
        <dbReference type="RuleBase" id="RU003616"/>
    </source>
</evidence>
<protein>
    <submittedName>
        <fullName evidence="4">Hsp20/alpha crystallin family protein</fullName>
    </submittedName>
</protein>
<dbReference type="EMBL" id="FNNZ01000005">
    <property type="protein sequence ID" value="SDW57884.1"/>
    <property type="molecule type" value="Genomic_DNA"/>
</dbReference>
<feature type="domain" description="SHSP" evidence="3">
    <location>
        <begin position="1"/>
        <end position="61"/>
    </location>
</feature>
<accession>A0A1H2UQP6</accession>
<dbReference type="Gene3D" id="2.60.40.790">
    <property type="match status" value="1"/>
</dbReference>
<dbReference type="SUPFAM" id="SSF49764">
    <property type="entry name" value="HSP20-like chaperones"/>
    <property type="match status" value="1"/>
</dbReference>
<dbReference type="Proteomes" id="UP000198816">
    <property type="component" value="Unassembled WGS sequence"/>
</dbReference>
<name>A0A1H2UQP6_THIRO</name>
<sequence length="61" mass="7062">MPSEMEALYADLRTTRFRRSFTLSRELQADQIDAQMQDGILTLKVPKRAELKPRKIQVNVG</sequence>
<dbReference type="InterPro" id="IPR008978">
    <property type="entry name" value="HSP20-like_chaperone"/>
</dbReference>
<organism evidence="4 5">
    <name type="scientific">Thiocapsa roseopersicina</name>
    <dbReference type="NCBI Taxonomy" id="1058"/>
    <lineage>
        <taxon>Bacteria</taxon>
        <taxon>Pseudomonadati</taxon>
        <taxon>Pseudomonadota</taxon>
        <taxon>Gammaproteobacteria</taxon>
        <taxon>Chromatiales</taxon>
        <taxon>Chromatiaceae</taxon>
        <taxon>Thiocapsa</taxon>
    </lineage>
</organism>
<dbReference type="InterPro" id="IPR002068">
    <property type="entry name" value="A-crystallin/Hsp20_dom"/>
</dbReference>
<dbReference type="STRING" id="1058.SAMN05421783_105205"/>
<dbReference type="CDD" id="cd06464">
    <property type="entry name" value="ACD_sHsps-like"/>
    <property type="match status" value="1"/>
</dbReference>
<reference evidence="5" key="1">
    <citation type="submission" date="2016-10" db="EMBL/GenBank/DDBJ databases">
        <authorList>
            <person name="Varghese N."/>
            <person name="Submissions S."/>
        </authorList>
    </citation>
    <scope>NUCLEOTIDE SEQUENCE [LARGE SCALE GENOMIC DNA]</scope>
    <source>
        <strain evidence="5">DSM 217</strain>
    </source>
</reference>
<evidence type="ECO:0000313" key="5">
    <source>
        <dbReference type="Proteomes" id="UP000198816"/>
    </source>
</evidence>
<comment type="similarity">
    <text evidence="1 2">Belongs to the small heat shock protein (HSP20) family.</text>
</comment>
<evidence type="ECO:0000256" key="1">
    <source>
        <dbReference type="PROSITE-ProRule" id="PRU00285"/>
    </source>
</evidence>
<keyword evidence="5" id="KW-1185">Reference proteome</keyword>
<evidence type="ECO:0000259" key="3">
    <source>
        <dbReference type="PROSITE" id="PS01031"/>
    </source>
</evidence>
<gene>
    <name evidence="4" type="ORF">SAMN05421783_105205</name>
</gene>